<evidence type="ECO:0000313" key="3">
    <source>
        <dbReference type="Proteomes" id="UP000076871"/>
    </source>
</evidence>
<evidence type="ECO:0000256" key="1">
    <source>
        <dbReference type="SAM" id="MobiDB-lite"/>
    </source>
</evidence>
<dbReference type="AlphaFoldDB" id="A0A165CJU9"/>
<dbReference type="InParanoid" id="A0A165CJU9"/>
<gene>
    <name evidence="2" type="ORF">LAESUDRAFT_716527</name>
</gene>
<reference evidence="2 3" key="1">
    <citation type="journal article" date="2016" name="Mol. Biol. Evol.">
        <title>Comparative Genomics of Early-Diverging Mushroom-Forming Fungi Provides Insights into the Origins of Lignocellulose Decay Capabilities.</title>
        <authorList>
            <person name="Nagy L.G."/>
            <person name="Riley R."/>
            <person name="Tritt A."/>
            <person name="Adam C."/>
            <person name="Daum C."/>
            <person name="Floudas D."/>
            <person name="Sun H."/>
            <person name="Yadav J.S."/>
            <person name="Pangilinan J."/>
            <person name="Larsson K.H."/>
            <person name="Matsuura K."/>
            <person name="Barry K."/>
            <person name="Labutti K."/>
            <person name="Kuo R."/>
            <person name="Ohm R.A."/>
            <person name="Bhattacharya S.S."/>
            <person name="Shirouzu T."/>
            <person name="Yoshinaga Y."/>
            <person name="Martin F.M."/>
            <person name="Grigoriev I.V."/>
            <person name="Hibbett D.S."/>
        </authorList>
    </citation>
    <scope>NUCLEOTIDE SEQUENCE [LARGE SCALE GENOMIC DNA]</scope>
    <source>
        <strain evidence="2 3">93-53</strain>
    </source>
</reference>
<name>A0A165CJU9_9APHY</name>
<keyword evidence="3" id="KW-1185">Reference proteome</keyword>
<dbReference type="RefSeq" id="XP_040760684.1">
    <property type="nucleotide sequence ID" value="XM_040907261.1"/>
</dbReference>
<accession>A0A165CJU9</accession>
<protein>
    <submittedName>
        <fullName evidence="2">Uncharacterized protein</fullName>
    </submittedName>
</protein>
<evidence type="ECO:0000313" key="2">
    <source>
        <dbReference type="EMBL" id="KZT02944.1"/>
    </source>
</evidence>
<dbReference type="Proteomes" id="UP000076871">
    <property type="component" value="Unassembled WGS sequence"/>
</dbReference>
<proteinExistence type="predicted"/>
<dbReference type="EMBL" id="KV427648">
    <property type="protein sequence ID" value="KZT02944.1"/>
    <property type="molecule type" value="Genomic_DNA"/>
</dbReference>
<dbReference type="GeneID" id="63824290"/>
<feature type="region of interest" description="Disordered" evidence="1">
    <location>
        <begin position="1"/>
        <end position="21"/>
    </location>
</feature>
<feature type="compositionally biased region" description="Basic and acidic residues" evidence="1">
    <location>
        <begin position="11"/>
        <end position="21"/>
    </location>
</feature>
<sequence length="223" mass="24784">MSPMGGHSLRKTYDLRRASTHAPDERVRRYVQHNNLVKHVDCRLRLKFPSVNSRVENARGATSQRVVWQTRSGVRASTPTSDARGATLLCDSAAENSGSCKECGKELRLSSHNRRERRYFAAQHPDRISISLEVELASGHSRGITASTLASMTREALPRQAVLSRQVKINLVKVHMRALGHTPIRADRLEEALVGNVVHGTIEDGTSEHLPVLVADSTSKRRK</sequence>
<organism evidence="2 3">
    <name type="scientific">Laetiporus sulphureus 93-53</name>
    <dbReference type="NCBI Taxonomy" id="1314785"/>
    <lineage>
        <taxon>Eukaryota</taxon>
        <taxon>Fungi</taxon>
        <taxon>Dikarya</taxon>
        <taxon>Basidiomycota</taxon>
        <taxon>Agaricomycotina</taxon>
        <taxon>Agaricomycetes</taxon>
        <taxon>Polyporales</taxon>
        <taxon>Laetiporus</taxon>
    </lineage>
</organism>